<dbReference type="SUPFAM" id="SSF55781">
    <property type="entry name" value="GAF domain-like"/>
    <property type="match status" value="1"/>
</dbReference>
<feature type="domain" description="IclR-ED" evidence="5">
    <location>
        <begin position="62"/>
        <end position="244"/>
    </location>
</feature>
<proteinExistence type="predicted"/>
<dbReference type="EMBL" id="AP012204">
    <property type="protein sequence ID" value="BAK35039.1"/>
    <property type="molecule type" value="Genomic_DNA"/>
</dbReference>
<feature type="domain" description="HTH iclR-type" evidence="4">
    <location>
        <begin position="1"/>
        <end position="61"/>
    </location>
</feature>
<dbReference type="PANTHER" id="PTHR30136:SF24">
    <property type="entry name" value="HTH-TYPE TRANSCRIPTIONAL REPRESSOR ALLR"/>
    <property type="match status" value="1"/>
</dbReference>
<dbReference type="InterPro" id="IPR005471">
    <property type="entry name" value="Tscrpt_reg_IclR_N"/>
</dbReference>
<dbReference type="PANTHER" id="PTHR30136">
    <property type="entry name" value="HELIX-TURN-HELIX TRANSCRIPTIONAL REGULATOR, ICLR FAMILY"/>
    <property type="match status" value="1"/>
</dbReference>
<keyword evidence="3" id="KW-0804">Transcription</keyword>
<name>F5XDL6_MICPN</name>
<dbReference type="InterPro" id="IPR014757">
    <property type="entry name" value="Tscrpt_reg_IclR_C"/>
</dbReference>
<dbReference type="InterPro" id="IPR036388">
    <property type="entry name" value="WH-like_DNA-bd_sf"/>
</dbReference>
<sequence>MLLNGLKVLETFTIEEPLLGVTEIAGRVGMHKSSVSRILALLEQGHYVERDSSSGRFQLGLGVIGLAGPLLADLDVRRAAHPALERLSRCTGETSALMVWNGLGAVVVEQVASTHNVKHTAAIGTRYESPANASVQVFLAAQPAAERRALFDRLMLASGASDPDAWKSYRAAIEDVHGKGFAINDGRTSAEEVGIAAPIHDHRGETVGVVLLSAPRFRVQQQLLDPLARNVVDSAREIDERLGYRRSGQRGH</sequence>
<evidence type="ECO:0000259" key="5">
    <source>
        <dbReference type="PROSITE" id="PS51078"/>
    </source>
</evidence>
<dbReference type="SUPFAM" id="SSF46785">
    <property type="entry name" value="Winged helix' DNA-binding domain"/>
    <property type="match status" value="1"/>
</dbReference>
<dbReference type="GO" id="GO:0003677">
    <property type="term" value="F:DNA binding"/>
    <property type="evidence" value="ECO:0007669"/>
    <property type="project" value="UniProtKB-KW"/>
</dbReference>
<reference evidence="6 7" key="1">
    <citation type="submission" date="2011-05" db="EMBL/GenBank/DDBJ databases">
        <title>Whole genome sequence of Microlunatus phosphovorus NM-1.</title>
        <authorList>
            <person name="Hosoyama A."/>
            <person name="Sasaki K."/>
            <person name="Harada T."/>
            <person name="Igarashi R."/>
            <person name="Kawakoshi A."/>
            <person name="Sasagawa M."/>
            <person name="Fukada J."/>
            <person name="Nakamura S."/>
            <person name="Katano Y."/>
            <person name="Hanada S."/>
            <person name="Kamagata Y."/>
            <person name="Nakamura N."/>
            <person name="Yamazaki S."/>
            <person name="Fujita N."/>
        </authorList>
    </citation>
    <scope>NUCLEOTIDE SEQUENCE [LARGE SCALE GENOMIC DNA]</scope>
    <source>
        <strain evidence="7">ATCC 700054 / DSM 10555 / JCM 9379 / NBRC 101784 / NCIMB 13414 / VKM Ac-1990 / NM-1</strain>
    </source>
</reference>
<dbReference type="STRING" id="1032480.MLP_20250"/>
<protein>
    <submittedName>
        <fullName evidence="6">Putative iclR family transcriptional regulator</fullName>
    </submittedName>
</protein>
<dbReference type="SMART" id="SM00346">
    <property type="entry name" value="HTH_ICLR"/>
    <property type="match status" value="1"/>
</dbReference>
<dbReference type="Gene3D" id="1.10.10.10">
    <property type="entry name" value="Winged helix-like DNA-binding domain superfamily/Winged helix DNA-binding domain"/>
    <property type="match status" value="1"/>
</dbReference>
<dbReference type="PROSITE" id="PS51078">
    <property type="entry name" value="ICLR_ED"/>
    <property type="match status" value="1"/>
</dbReference>
<evidence type="ECO:0000256" key="2">
    <source>
        <dbReference type="ARBA" id="ARBA00023125"/>
    </source>
</evidence>
<dbReference type="eggNOG" id="COG1414">
    <property type="taxonomic scope" value="Bacteria"/>
</dbReference>
<dbReference type="KEGG" id="mph:MLP_20250"/>
<dbReference type="Gene3D" id="3.30.450.40">
    <property type="match status" value="1"/>
</dbReference>
<evidence type="ECO:0000256" key="3">
    <source>
        <dbReference type="ARBA" id="ARBA00023163"/>
    </source>
</evidence>
<dbReference type="AlphaFoldDB" id="F5XDL6"/>
<dbReference type="HOGENOM" id="CLU_062618_4_3_11"/>
<evidence type="ECO:0000256" key="1">
    <source>
        <dbReference type="ARBA" id="ARBA00023015"/>
    </source>
</evidence>
<dbReference type="GO" id="GO:0003700">
    <property type="term" value="F:DNA-binding transcription factor activity"/>
    <property type="evidence" value="ECO:0007669"/>
    <property type="project" value="TreeGrafter"/>
</dbReference>
<evidence type="ECO:0000313" key="7">
    <source>
        <dbReference type="Proteomes" id="UP000007947"/>
    </source>
</evidence>
<dbReference type="Proteomes" id="UP000007947">
    <property type="component" value="Chromosome"/>
</dbReference>
<dbReference type="InterPro" id="IPR050707">
    <property type="entry name" value="HTH_MetabolicPath_Reg"/>
</dbReference>
<evidence type="ECO:0000259" key="4">
    <source>
        <dbReference type="PROSITE" id="PS51077"/>
    </source>
</evidence>
<keyword evidence="1" id="KW-0805">Transcription regulation</keyword>
<dbReference type="PROSITE" id="PS51077">
    <property type="entry name" value="HTH_ICLR"/>
    <property type="match status" value="1"/>
</dbReference>
<keyword evidence="2" id="KW-0238">DNA-binding</keyword>
<dbReference type="Pfam" id="PF01614">
    <property type="entry name" value="IclR_C"/>
    <property type="match status" value="1"/>
</dbReference>
<dbReference type="RefSeq" id="WP_013862911.1">
    <property type="nucleotide sequence ID" value="NC_015635.1"/>
</dbReference>
<dbReference type="GO" id="GO:0045892">
    <property type="term" value="P:negative regulation of DNA-templated transcription"/>
    <property type="evidence" value="ECO:0007669"/>
    <property type="project" value="TreeGrafter"/>
</dbReference>
<gene>
    <name evidence="6" type="ordered locus">MLP_20250</name>
</gene>
<dbReference type="Pfam" id="PF09339">
    <property type="entry name" value="HTH_IclR"/>
    <property type="match status" value="1"/>
</dbReference>
<accession>F5XDL6</accession>
<dbReference type="InterPro" id="IPR036390">
    <property type="entry name" value="WH_DNA-bd_sf"/>
</dbReference>
<evidence type="ECO:0000313" key="6">
    <source>
        <dbReference type="EMBL" id="BAK35039.1"/>
    </source>
</evidence>
<keyword evidence="7" id="KW-1185">Reference proteome</keyword>
<dbReference type="InterPro" id="IPR029016">
    <property type="entry name" value="GAF-like_dom_sf"/>
</dbReference>
<organism evidence="6 7">
    <name type="scientific">Microlunatus phosphovorus (strain ATCC 700054 / DSM 10555 / JCM 9379 / NBRC 101784 / NCIMB 13414 / VKM Ac-1990 / NM-1)</name>
    <dbReference type="NCBI Taxonomy" id="1032480"/>
    <lineage>
        <taxon>Bacteria</taxon>
        <taxon>Bacillati</taxon>
        <taxon>Actinomycetota</taxon>
        <taxon>Actinomycetes</taxon>
        <taxon>Propionibacteriales</taxon>
        <taxon>Propionibacteriaceae</taxon>
        <taxon>Microlunatus</taxon>
    </lineage>
</organism>